<name>A0A3P3VWC7_9MICO</name>
<comment type="caution">
    <text evidence="1">The sequence shown here is derived from an EMBL/GenBank/DDBJ whole genome shotgun (WGS) entry which is preliminary data.</text>
</comment>
<dbReference type="EMBL" id="RQVS01000014">
    <property type="protein sequence ID" value="RRJ85916.1"/>
    <property type="molecule type" value="Genomic_DNA"/>
</dbReference>
<reference evidence="1 2" key="1">
    <citation type="submission" date="2018-11" db="EMBL/GenBank/DDBJ databases">
        <title>YIM 102482-1 draft genome.</title>
        <authorList>
            <person name="Li G."/>
            <person name="Jiang Y."/>
        </authorList>
    </citation>
    <scope>NUCLEOTIDE SEQUENCE [LARGE SCALE GENOMIC DNA]</scope>
    <source>
        <strain evidence="1 2">YIM 102482-1</strain>
    </source>
</reference>
<protein>
    <submittedName>
        <fullName evidence="1">Uncharacterized protein</fullName>
    </submittedName>
</protein>
<keyword evidence="2" id="KW-1185">Reference proteome</keyword>
<evidence type="ECO:0000313" key="2">
    <source>
        <dbReference type="Proteomes" id="UP000274391"/>
    </source>
</evidence>
<dbReference type="RefSeq" id="WP_124973450.1">
    <property type="nucleotide sequence ID" value="NZ_RQVS01000014.1"/>
</dbReference>
<gene>
    <name evidence="1" type="ORF">EG850_11055</name>
</gene>
<dbReference type="Proteomes" id="UP000274391">
    <property type="component" value="Unassembled WGS sequence"/>
</dbReference>
<proteinExistence type="predicted"/>
<organism evidence="1 2">
    <name type="scientific">Gulosibacter macacae</name>
    <dbReference type="NCBI Taxonomy" id="2488791"/>
    <lineage>
        <taxon>Bacteria</taxon>
        <taxon>Bacillati</taxon>
        <taxon>Actinomycetota</taxon>
        <taxon>Actinomycetes</taxon>
        <taxon>Micrococcales</taxon>
        <taxon>Microbacteriaceae</taxon>
        <taxon>Gulosibacter</taxon>
    </lineage>
</organism>
<dbReference type="AlphaFoldDB" id="A0A3P3VWC7"/>
<evidence type="ECO:0000313" key="1">
    <source>
        <dbReference type="EMBL" id="RRJ85916.1"/>
    </source>
</evidence>
<accession>A0A3P3VWC7</accession>
<sequence>MSSDEARAEAERRYAMEHGAGYSYPREAVVTMMRGAFVAGAEWQAEQHKPRGLQEAELCTGITLHAAIAVDESLAKLRALGVTDPKGVAGVIDSGIALWAAGVAPVDVVTLVKIAQTSEFVRRHLPEEGGGL</sequence>